<dbReference type="Gene3D" id="1.10.357.10">
    <property type="entry name" value="Tetracycline Repressor, domain 2"/>
    <property type="match status" value="1"/>
</dbReference>
<dbReference type="InterPro" id="IPR050109">
    <property type="entry name" value="HTH-type_TetR-like_transc_reg"/>
</dbReference>
<evidence type="ECO:0000313" key="7">
    <source>
        <dbReference type="Proteomes" id="UP000077037"/>
    </source>
</evidence>
<dbReference type="SUPFAM" id="SSF46689">
    <property type="entry name" value="Homeodomain-like"/>
    <property type="match status" value="1"/>
</dbReference>
<dbReference type="PANTHER" id="PTHR30055">
    <property type="entry name" value="HTH-TYPE TRANSCRIPTIONAL REGULATOR RUTR"/>
    <property type="match status" value="1"/>
</dbReference>
<evidence type="ECO:0000256" key="2">
    <source>
        <dbReference type="ARBA" id="ARBA00023125"/>
    </source>
</evidence>
<reference evidence="6 7" key="1">
    <citation type="submission" date="2016-03" db="EMBL/GenBank/DDBJ databases">
        <authorList>
            <consortium name="Pathogen Informatics"/>
        </authorList>
    </citation>
    <scope>NUCLEOTIDE SEQUENCE [LARGE SCALE GENOMIC DNA]</scope>
    <source>
        <strain evidence="6 7">NCTC13364</strain>
    </source>
</reference>
<keyword evidence="3" id="KW-0804">Transcription</keyword>
<dbReference type="GO" id="GO:0003700">
    <property type="term" value="F:DNA-binding transcription factor activity"/>
    <property type="evidence" value="ECO:0007669"/>
    <property type="project" value="TreeGrafter"/>
</dbReference>
<dbReference type="GO" id="GO:0000976">
    <property type="term" value="F:transcription cis-regulatory region binding"/>
    <property type="evidence" value="ECO:0007669"/>
    <property type="project" value="TreeGrafter"/>
</dbReference>
<evidence type="ECO:0000259" key="5">
    <source>
        <dbReference type="PROSITE" id="PS50977"/>
    </source>
</evidence>
<dbReference type="InterPro" id="IPR009057">
    <property type="entry name" value="Homeodomain-like_sf"/>
</dbReference>
<dbReference type="PANTHER" id="PTHR30055:SF234">
    <property type="entry name" value="HTH-TYPE TRANSCRIPTIONAL REGULATOR BETI"/>
    <property type="match status" value="1"/>
</dbReference>
<dbReference type="AlphaFoldDB" id="A0A157PWW3"/>
<evidence type="ECO:0000256" key="3">
    <source>
        <dbReference type="ARBA" id="ARBA00023163"/>
    </source>
</evidence>
<evidence type="ECO:0000256" key="1">
    <source>
        <dbReference type="ARBA" id="ARBA00023015"/>
    </source>
</evidence>
<sequence>MTKATSPSPQTRGPSDHDVRDQIVEAATEYFSLYGFEKTTVSDLAKAIGFSKAYIYKFFDSKQAIGEVICGNRLNVIMTVVDQAVMDVESAPERLRRMFKTLVEAGSQLFFQDSKLYDIARMSASESWPSARAYEAHIKDLIQQTVRAGRDAGDFERKTPLDETVNAIYLVMRPYSNPLLLQHNLENAGEAAAQLCNLILRSLAP</sequence>
<dbReference type="Proteomes" id="UP000077037">
    <property type="component" value="Unassembled WGS sequence"/>
</dbReference>
<dbReference type="PRINTS" id="PR00455">
    <property type="entry name" value="HTHTETR"/>
</dbReference>
<dbReference type="RefSeq" id="WP_066414300.1">
    <property type="nucleotide sequence ID" value="NZ_FKBS01000015.1"/>
</dbReference>
<dbReference type="Pfam" id="PF00440">
    <property type="entry name" value="TetR_N"/>
    <property type="match status" value="1"/>
</dbReference>
<dbReference type="OrthoDB" id="8534868at2"/>
<dbReference type="InterPro" id="IPR041478">
    <property type="entry name" value="TetR_C_27"/>
</dbReference>
<dbReference type="EMBL" id="FKBS01000015">
    <property type="protein sequence ID" value="SAI37826.1"/>
    <property type="molecule type" value="Genomic_DNA"/>
</dbReference>
<keyword evidence="2 4" id="KW-0238">DNA-binding</keyword>
<dbReference type="Gene3D" id="1.10.10.60">
    <property type="entry name" value="Homeodomain-like"/>
    <property type="match status" value="1"/>
</dbReference>
<protein>
    <submittedName>
        <fullName evidence="6">TetR family transcriptional regulator</fullName>
    </submittedName>
</protein>
<dbReference type="InterPro" id="IPR001647">
    <property type="entry name" value="HTH_TetR"/>
</dbReference>
<dbReference type="SUPFAM" id="SSF48498">
    <property type="entry name" value="Tetracyclin repressor-like, C-terminal domain"/>
    <property type="match status" value="1"/>
</dbReference>
<gene>
    <name evidence="6" type="ORF">SAMEA1982600_03022</name>
</gene>
<feature type="DNA-binding region" description="H-T-H motif" evidence="4">
    <location>
        <begin position="40"/>
        <end position="59"/>
    </location>
</feature>
<name>A0A157PWW3_9BORD</name>
<dbReference type="PROSITE" id="PS50977">
    <property type="entry name" value="HTH_TETR_2"/>
    <property type="match status" value="1"/>
</dbReference>
<proteinExistence type="predicted"/>
<feature type="domain" description="HTH tetR-type" evidence="5">
    <location>
        <begin position="17"/>
        <end position="77"/>
    </location>
</feature>
<organism evidence="6 7">
    <name type="scientific">Bordetella ansorpii</name>
    <dbReference type="NCBI Taxonomy" id="288768"/>
    <lineage>
        <taxon>Bacteria</taxon>
        <taxon>Pseudomonadati</taxon>
        <taxon>Pseudomonadota</taxon>
        <taxon>Betaproteobacteria</taxon>
        <taxon>Burkholderiales</taxon>
        <taxon>Alcaligenaceae</taxon>
        <taxon>Bordetella</taxon>
    </lineage>
</organism>
<keyword evidence="1" id="KW-0805">Transcription regulation</keyword>
<evidence type="ECO:0000313" key="6">
    <source>
        <dbReference type="EMBL" id="SAI37826.1"/>
    </source>
</evidence>
<dbReference type="InterPro" id="IPR036271">
    <property type="entry name" value="Tet_transcr_reg_TetR-rel_C_sf"/>
</dbReference>
<accession>A0A157PWW3</accession>
<dbReference type="Pfam" id="PF17935">
    <property type="entry name" value="TetR_C_27"/>
    <property type="match status" value="1"/>
</dbReference>
<evidence type="ECO:0000256" key="4">
    <source>
        <dbReference type="PROSITE-ProRule" id="PRU00335"/>
    </source>
</evidence>